<evidence type="ECO:0000313" key="8">
    <source>
        <dbReference type="EMBL" id="OLP83532.1"/>
    </source>
</evidence>
<evidence type="ECO:0000256" key="1">
    <source>
        <dbReference type="ARBA" id="ARBA00012513"/>
    </source>
</evidence>
<feature type="compositionally biased region" description="Basic and acidic residues" evidence="6">
    <location>
        <begin position="471"/>
        <end position="480"/>
    </location>
</feature>
<comment type="caution">
    <text evidence="8">The sequence shown here is derived from an EMBL/GenBank/DDBJ whole genome shotgun (WGS) entry which is preliminary data.</text>
</comment>
<dbReference type="GO" id="GO:0004674">
    <property type="term" value="F:protein serine/threonine kinase activity"/>
    <property type="evidence" value="ECO:0007669"/>
    <property type="project" value="UniProtKB-EC"/>
</dbReference>
<dbReference type="SMART" id="SM00220">
    <property type="entry name" value="S_TKc"/>
    <property type="match status" value="1"/>
</dbReference>
<evidence type="ECO:0000256" key="2">
    <source>
        <dbReference type="ARBA" id="ARBA00022741"/>
    </source>
</evidence>
<dbReference type="InterPro" id="IPR017441">
    <property type="entry name" value="Protein_kinase_ATP_BS"/>
</dbReference>
<proteinExistence type="predicted"/>
<keyword evidence="9" id="KW-1185">Reference proteome</keyword>
<feature type="region of interest" description="Disordered" evidence="6">
    <location>
        <begin position="349"/>
        <end position="394"/>
    </location>
</feature>
<dbReference type="OrthoDB" id="414204at2759"/>
<dbReference type="PROSITE" id="PS50011">
    <property type="entry name" value="PROTEIN_KINASE_DOM"/>
    <property type="match status" value="1"/>
</dbReference>
<dbReference type="PANTHER" id="PTHR11909">
    <property type="entry name" value="CASEIN KINASE-RELATED"/>
    <property type="match status" value="1"/>
</dbReference>
<feature type="domain" description="Protein kinase" evidence="7">
    <location>
        <begin position="45"/>
        <end position="363"/>
    </location>
</feature>
<organism evidence="8 9">
    <name type="scientific">Symbiodinium microadriaticum</name>
    <name type="common">Dinoflagellate</name>
    <name type="synonym">Zooxanthella microadriatica</name>
    <dbReference type="NCBI Taxonomy" id="2951"/>
    <lineage>
        <taxon>Eukaryota</taxon>
        <taxon>Sar</taxon>
        <taxon>Alveolata</taxon>
        <taxon>Dinophyceae</taxon>
        <taxon>Suessiales</taxon>
        <taxon>Symbiodiniaceae</taxon>
        <taxon>Symbiodinium</taxon>
    </lineage>
</organism>
<evidence type="ECO:0000256" key="5">
    <source>
        <dbReference type="PROSITE-ProRule" id="PRU10141"/>
    </source>
</evidence>
<dbReference type="Pfam" id="PF00069">
    <property type="entry name" value="Pkinase"/>
    <property type="match status" value="1"/>
</dbReference>
<evidence type="ECO:0000256" key="3">
    <source>
        <dbReference type="ARBA" id="ARBA00022840"/>
    </source>
</evidence>
<protein>
    <recommendedName>
        <fullName evidence="4">Casein kinase I</fullName>
        <ecNumber evidence="1">2.7.11.1</ecNumber>
    </recommendedName>
</protein>
<keyword evidence="2 5" id="KW-0547">Nucleotide-binding</keyword>
<dbReference type="InterPro" id="IPR008271">
    <property type="entry name" value="Ser/Thr_kinase_AS"/>
</dbReference>
<dbReference type="InterPro" id="IPR000719">
    <property type="entry name" value="Prot_kinase_dom"/>
</dbReference>
<dbReference type="Gene3D" id="1.10.510.10">
    <property type="entry name" value="Transferase(Phosphotransferase) domain 1"/>
    <property type="match status" value="1"/>
</dbReference>
<dbReference type="PROSITE" id="PS00108">
    <property type="entry name" value="PROTEIN_KINASE_ST"/>
    <property type="match status" value="1"/>
</dbReference>
<dbReference type="GO" id="GO:0005524">
    <property type="term" value="F:ATP binding"/>
    <property type="evidence" value="ECO:0007669"/>
    <property type="project" value="UniProtKB-UniRule"/>
</dbReference>
<keyword evidence="8" id="KW-0418">Kinase</keyword>
<evidence type="ECO:0000313" key="9">
    <source>
        <dbReference type="Proteomes" id="UP000186817"/>
    </source>
</evidence>
<keyword evidence="3 5" id="KW-0067">ATP-binding</keyword>
<dbReference type="InterPro" id="IPR011009">
    <property type="entry name" value="Kinase-like_dom_sf"/>
</dbReference>
<dbReference type="AlphaFoldDB" id="A0A1Q9CKS7"/>
<keyword evidence="8" id="KW-0808">Transferase</keyword>
<feature type="compositionally biased region" description="Low complexity" evidence="6">
    <location>
        <begin position="489"/>
        <end position="500"/>
    </location>
</feature>
<evidence type="ECO:0000259" key="7">
    <source>
        <dbReference type="PROSITE" id="PS50011"/>
    </source>
</evidence>
<dbReference type="InterPro" id="IPR050235">
    <property type="entry name" value="CK1_Ser-Thr_kinase"/>
</dbReference>
<feature type="region of interest" description="Disordered" evidence="6">
    <location>
        <begin position="471"/>
        <end position="513"/>
    </location>
</feature>
<dbReference type="Proteomes" id="UP000186817">
    <property type="component" value="Unassembled WGS sequence"/>
</dbReference>
<name>A0A1Q9CKS7_SYMMI</name>
<feature type="binding site" evidence="5">
    <location>
        <position position="74"/>
    </location>
    <ligand>
        <name>ATP</name>
        <dbReference type="ChEBI" id="CHEBI:30616"/>
    </ligand>
</feature>
<sequence length="513" mass="56743">MGFLMRFPMDGKMTFEKKLVDKGSLSSDDESDGRPQVPKVVADRFDISRKLGSGSYSVVRLAWDRIANRYVALKFEWTKAEKTDKLLKEAELCQVFGLDSPTTTVHWCGSQDEYNIMAMGLLGPSLEDLFMKTCRRKFSLKTVLMLGEQMINCIEFVHSHKILHRDIKPSNFVVGAGDGQNDKVYIVDFGLAKRAFPFVDLVRGDVDMASLMALMPGETVAVYYSDDSVWHERLLIWRFAEGVWYILTPDRDLYAEDLRCIGGDGPSRIKVKGKDFTYWSRVGGPSYRFAAPIGDDEFRKNIKLAYFEAMGESGFDSAWRPTEVQRMDGQIESARVYLGGLLTSQPRRLLGKQPVPTEANPGLPRDAHHQAAAAASGPDVDLAPTGSSWRAAEPRGDLKVGDVLTPTPGVDRSLGLQDAVFFRNGFWIRAELVTETLVNQWLADRVKSLAGVAPLNGGVEELLGIQADAKDAHEDGEGAPRRGPPTRPPTTVTSGPSGWSMTNRENDTVIGDG</sequence>
<dbReference type="EMBL" id="LSRX01001110">
    <property type="protein sequence ID" value="OLP83532.1"/>
    <property type="molecule type" value="Genomic_DNA"/>
</dbReference>
<accession>A0A1Q9CKS7</accession>
<evidence type="ECO:0000256" key="4">
    <source>
        <dbReference type="ARBA" id="ARBA00023860"/>
    </source>
</evidence>
<reference evidence="8 9" key="1">
    <citation type="submission" date="2016-02" db="EMBL/GenBank/DDBJ databases">
        <title>Genome analysis of coral dinoflagellate symbionts highlights evolutionary adaptations to a symbiotic lifestyle.</title>
        <authorList>
            <person name="Aranda M."/>
            <person name="Li Y."/>
            <person name="Liew Y.J."/>
            <person name="Baumgarten S."/>
            <person name="Simakov O."/>
            <person name="Wilson M."/>
            <person name="Piel J."/>
            <person name="Ashoor H."/>
            <person name="Bougouffa S."/>
            <person name="Bajic V.B."/>
            <person name="Ryu T."/>
            <person name="Ravasi T."/>
            <person name="Bayer T."/>
            <person name="Micklem G."/>
            <person name="Kim H."/>
            <person name="Bhak J."/>
            <person name="Lajeunesse T.C."/>
            <person name="Voolstra C.R."/>
        </authorList>
    </citation>
    <scope>NUCLEOTIDE SEQUENCE [LARGE SCALE GENOMIC DNA]</scope>
    <source>
        <strain evidence="8 9">CCMP2467</strain>
    </source>
</reference>
<evidence type="ECO:0000256" key="6">
    <source>
        <dbReference type="SAM" id="MobiDB-lite"/>
    </source>
</evidence>
<gene>
    <name evidence="8" type="primary">csnk1d</name>
    <name evidence="8" type="ORF">AK812_SmicGene35707</name>
</gene>
<dbReference type="EC" id="2.7.11.1" evidence="1"/>
<dbReference type="SUPFAM" id="SSF56112">
    <property type="entry name" value="Protein kinase-like (PK-like)"/>
    <property type="match status" value="1"/>
</dbReference>
<dbReference type="PROSITE" id="PS00107">
    <property type="entry name" value="PROTEIN_KINASE_ATP"/>
    <property type="match status" value="1"/>
</dbReference>